<reference evidence="11" key="1">
    <citation type="submission" date="2020-12" db="EMBL/GenBank/DDBJ databases">
        <authorList>
            <person name="Wen X."/>
        </authorList>
    </citation>
    <scope>NUCLEOTIDE SEQUENCE</scope>
</reference>
<keyword evidence="6 10" id="KW-1133">Transmembrane helix</keyword>
<evidence type="ECO:0000313" key="11">
    <source>
        <dbReference type="EMBL" id="QXE93223.1"/>
    </source>
</evidence>
<dbReference type="PANTHER" id="PTHR21137:SF3">
    <property type="entry name" value="ODORANT RECEPTOR 30A-RELATED"/>
    <property type="match status" value="1"/>
</dbReference>
<name>A0A8F4MY59_EUCSC</name>
<sequence>MFVNHFNECTKYVILMEFILTSLDMASASTNLIKTKSDKGWLLLFFVLLLIQIMLIGWTSNEIKVESEAIADAVYESKWYLLNKEANQLTQIMIARAQRPLLMTIGPFGPMTTNSVLMVLKAAYSYVSIMKE</sequence>
<protein>
    <submittedName>
        <fullName evidence="11">Odorant receptor 44</fullName>
    </submittedName>
</protein>
<evidence type="ECO:0000256" key="6">
    <source>
        <dbReference type="ARBA" id="ARBA00022989"/>
    </source>
</evidence>
<evidence type="ECO:0000256" key="10">
    <source>
        <dbReference type="SAM" id="Phobius"/>
    </source>
</evidence>
<keyword evidence="2" id="KW-1003">Cell membrane</keyword>
<feature type="transmembrane region" description="Helical" evidence="10">
    <location>
        <begin position="40"/>
        <end position="58"/>
    </location>
</feature>
<dbReference type="EMBL" id="MW419360">
    <property type="protein sequence ID" value="QXE93223.1"/>
    <property type="molecule type" value="mRNA"/>
</dbReference>
<dbReference type="AlphaFoldDB" id="A0A8F4MY59"/>
<evidence type="ECO:0000256" key="2">
    <source>
        <dbReference type="ARBA" id="ARBA00022475"/>
    </source>
</evidence>
<dbReference type="GO" id="GO:0005549">
    <property type="term" value="F:odorant binding"/>
    <property type="evidence" value="ECO:0007669"/>
    <property type="project" value="InterPro"/>
</dbReference>
<keyword evidence="5" id="KW-0552">Olfaction</keyword>
<dbReference type="GO" id="GO:0005886">
    <property type="term" value="C:plasma membrane"/>
    <property type="evidence" value="ECO:0007669"/>
    <property type="project" value="UniProtKB-SubCell"/>
</dbReference>
<dbReference type="GO" id="GO:0007165">
    <property type="term" value="P:signal transduction"/>
    <property type="evidence" value="ECO:0007669"/>
    <property type="project" value="UniProtKB-KW"/>
</dbReference>
<evidence type="ECO:0000256" key="7">
    <source>
        <dbReference type="ARBA" id="ARBA00023136"/>
    </source>
</evidence>
<organism evidence="11">
    <name type="scientific">Eucryptorrhynchus scrobiculatus</name>
    <name type="common">Snout weevil</name>
    <name type="synonym">Eucryptorrhynchus chinensis</name>
    <dbReference type="NCBI Taxonomy" id="1552824"/>
    <lineage>
        <taxon>Eukaryota</taxon>
        <taxon>Metazoa</taxon>
        <taxon>Ecdysozoa</taxon>
        <taxon>Arthropoda</taxon>
        <taxon>Hexapoda</taxon>
        <taxon>Insecta</taxon>
        <taxon>Pterygota</taxon>
        <taxon>Neoptera</taxon>
        <taxon>Endopterygota</taxon>
        <taxon>Coleoptera</taxon>
        <taxon>Polyphaga</taxon>
        <taxon>Cucujiformia</taxon>
        <taxon>Curculionidae</taxon>
        <taxon>Cryptorhynchinae</taxon>
        <taxon>Eucryptorrhynchus</taxon>
    </lineage>
</organism>
<evidence type="ECO:0000256" key="3">
    <source>
        <dbReference type="ARBA" id="ARBA00022606"/>
    </source>
</evidence>
<comment type="subcellular location">
    <subcellularLocation>
        <location evidence="1">Cell membrane</location>
        <topology evidence="1">Multi-pass membrane protein</topology>
    </subcellularLocation>
</comment>
<evidence type="ECO:0000256" key="8">
    <source>
        <dbReference type="ARBA" id="ARBA00023170"/>
    </source>
</evidence>
<dbReference type="InterPro" id="IPR004117">
    <property type="entry name" value="7tm6_olfct_rcpt"/>
</dbReference>
<keyword evidence="9" id="KW-0807">Transducer</keyword>
<proteinExistence type="evidence at transcript level"/>
<evidence type="ECO:0000256" key="4">
    <source>
        <dbReference type="ARBA" id="ARBA00022692"/>
    </source>
</evidence>
<dbReference type="Pfam" id="PF02949">
    <property type="entry name" value="7tm_6"/>
    <property type="match status" value="1"/>
</dbReference>
<evidence type="ECO:0000256" key="1">
    <source>
        <dbReference type="ARBA" id="ARBA00004651"/>
    </source>
</evidence>
<keyword evidence="4 10" id="KW-0812">Transmembrane</keyword>
<evidence type="ECO:0000256" key="9">
    <source>
        <dbReference type="ARBA" id="ARBA00023224"/>
    </source>
</evidence>
<keyword evidence="7 10" id="KW-0472">Membrane</keyword>
<dbReference type="GO" id="GO:0004984">
    <property type="term" value="F:olfactory receptor activity"/>
    <property type="evidence" value="ECO:0007669"/>
    <property type="project" value="InterPro"/>
</dbReference>
<keyword evidence="8 11" id="KW-0675">Receptor</keyword>
<accession>A0A8F4MY59</accession>
<dbReference type="PANTHER" id="PTHR21137">
    <property type="entry name" value="ODORANT RECEPTOR"/>
    <property type="match status" value="1"/>
</dbReference>
<keyword evidence="3" id="KW-0716">Sensory transduction</keyword>
<evidence type="ECO:0000256" key="5">
    <source>
        <dbReference type="ARBA" id="ARBA00022725"/>
    </source>
</evidence>